<dbReference type="PANTHER" id="PTHR22801:SF63">
    <property type="entry name" value="C-TYPE LECTIN DOMAIN-CONTAINING PROTEIN"/>
    <property type="match status" value="1"/>
</dbReference>
<evidence type="ECO:0000313" key="4">
    <source>
        <dbReference type="Proteomes" id="UP000271974"/>
    </source>
</evidence>
<organism evidence="3 4">
    <name type="scientific">Elysia chlorotica</name>
    <name type="common">Eastern emerald elysia</name>
    <name type="synonym">Sea slug</name>
    <dbReference type="NCBI Taxonomy" id="188477"/>
    <lineage>
        <taxon>Eukaryota</taxon>
        <taxon>Metazoa</taxon>
        <taxon>Spiralia</taxon>
        <taxon>Lophotrochozoa</taxon>
        <taxon>Mollusca</taxon>
        <taxon>Gastropoda</taxon>
        <taxon>Heterobranchia</taxon>
        <taxon>Euthyneura</taxon>
        <taxon>Panpulmonata</taxon>
        <taxon>Sacoglossa</taxon>
        <taxon>Placobranchoidea</taxon>
        <taxon>Plakobranchidae</taxon>
        <taxon>Elysia</taxon>
    </lineage>
</organism>
<dbReference type="Gene3D" id="3.10.100.10">
    <property type="entry name" value="Mannose-Binding Protein A, subunit A"/>
    <property type="match status" value="1"/>
</dbReference>
<dbReference type="InterPro" id="IPR001304">
    <property type="entry name" value="C-type_lectin-like"/>
</dbReference>
<accession>A0A433U1N5</accession>
<dbReference type="SUPFAM" id="SSF56436">
    <property type="entry name" value="C-type lectin-like"/>
    <property type="match status" value="1"/>
</dbReference>
<dbReference type="PANTHER" id="PTHR22801">
    <property type="entry name" value="LITHOSTATHINE"/>
    <property type="match status" value="1"/>
</dbReference>
<dbReference type="InterPro" id="IPR016186">
    <property type="entry name" value="C-type_lectin-like/link_sf"/>
</dbReference>
<reference evidence="3 4" key="1">
    <citation type="submission" date="2019-01" db="EMBL/GenBank/DDBJ databases">
        <title>A draft genome assembly of the solar-powered sea slug Elysia chlorotica.</title>
        <authorList>
            <person name="Cai H."/>
            <person name="Li Q."/>
            <person name="Fang X."/>
            <person name="Li J."/>
            <person name="Curtis N.E."/>
            <person name="Altenburger A."/>
            <person name="Shibata T."/>
            <person name="Feng M."/>
            <person name="Maeda T."/>
            <person name="Schwartz J.A."/>
            <person name="Shigenobu S."/>
            <person name="Lundholm N."/>
            <person name="Nishiyama T."/>
            <person name="Yang H."/>
            <person name="Hasebe M."/>
            <person name="Li S."/>
            <person name="Pierce S.K."/>
            <person name="Wang J."/>
        </authorList>
    </citation>
    <scope>NUCLEOTIDE SEQUENCE [LARGE SCALE GENOMIC DNA]</scope>
    <source>
        <strain evidence="3">EC2010</strain>
        <tissue evidence="3">Whole organism of an adult</tissue>
    </source>
</reference>
<dbReference type="InterPro" id="IPR050801">
    <property type="entry name" value="Ca-Dep_Lectins_ImmuneDev"/>
</dbReference>
<name>A0A433U1N5_ELYCH</name>
<evidence type="ECO:0000259" key="2">
    <source>
        <dbReference type="PROSITE" id="PS50835"/>
    </source>
</evidence>
<feature type="domain" description="Ig-like" evidence="2">
    <location>
        <begin position="61"/>
        <end position="148"/>
    </location>
</feature>
<gene>
    <name evidence="3" type="ORF">EGW08_004479</name>
</gene>
<dbReference type="AlphaFoldDB" id="A0A433U1N5"/>
<dbReference type="SMART" id="SM00034">
    <property type="entry name" value="CLECT"/>
    <property type="match status" value="1"/>
</dbReference>
<dbReference type="PROSITE" id="PS50835">
    <property type="entry name" value="IG_LIKE"/>
    <property type="match status" value="1"/>
</dbReference>
<keyword evidence="4" id="KW-1185">Reference proteome</keyword>
<feature type="non-terminal residue" evidence="3">
    <location>
        <position position="366"/>
    </location>
</feature>
<dbReference type="Proteomes" id="UP000271974">
    <property type="component" value="Unassembled WGS sequence"/>
</dbReference>
<dbReference type="OrthoDB" id="10640874at2759"/>
<dbReference type="InterPro" id="IPR007110">
    <property type="entry name" value="Ig-like_dom"/>
</dbReference>
<sequence length="366" mass="41611">MQEGGCMSKSTIEVKVKVEAGELRIECTTQKSTDQFNCTKDIMWCEAIQLYVAKKEASTVPFFQIFSREPTLEGSPYRLICHVQTDDVENTPVFWVLRTESSSMIATDSDNRHGDMLEVTDVASGTGKTSVLTIKSLSRELSGMEIQCFRYDFRRFGYQLCEQEPSLCTDRTTVYVQPSNFRSNNEESVKTSNRELLEEPIGEVYAPSLLQNVEQEGLMSNFTPECLENRTNTCEVGWYPAPDGKTCVIVSDAQATFSNARIWCSAFDGDLVRIPNEAMNTFLVELTDKLLLDTRALWIGLNNQGKTNENNLYWNDDKNKAVYLYPNISQTVEDEVPQICMTFTPLAWQAKPCGEFLYFICQRDHT</sequence>
<protein>
    <recommendedName>
        <fullName evidence="5">C-type lectin domain-containing protein</fullName>
    </recommendedName>
</protein>
<proteinExistence type="predicted"/>
<evidence type="ECO:0000313" key="3">
    <source>
        <dbReference type="EMBL" id="RUS87733.1"/>
    </source>
</evidence>
<dbReference type="EMBL" id="RQTK01000102">
    <property type="protein sequence ID" value="RUS87733.1"/>
    <property type="molecule type" value="Genomic_DNA"/>
</dbReference>
<evidence type="ECO:0008006" key="5">
    <source>
        <dbReference type="Google" id="ProtNLM"/>
    </source>
</evidence>
<dbReference type="InterPro" id="IPR016187">
    <property type="entry name" value="CTDL_fold"/>
</dbReference>
<feature type="domain" description="C-type lectin" evidence="1">
    <location>
        <begin position="243"/>
        <end position="362"/>
    </location>
</feature>
<dbReference type="PROSITE" id="PS50041">
    <property type="entry name" value="C_TYPE_LECTIN_2"/>
    <property type="match status" value="1"/>
</dbReference>
<comment type="caution">
    <text evidence="3">The sequence shown here is derived from an EMBL/GenBank/DDBJ whole genome shotgun (WGS) entry which is preliminary data.</text>
</comment>
<dbReference type="Pfam" id="PF00059">
    <property type="entry name" value="Lectin_C"/>
    <property type="match status" value="1"/>
</dbReference>
<evidence type="ECO:0000259" key="1">
    <source>
        <dbReference type="PROSITE" id="PS50041"/>
    </source>
</evidence>
<dbReference type="CDD" id="cd00037">
    <property type="entry name" value="CLECT"/>
    <property type="match status" value="1"/>
</dbReference>